<gene>
    <name evidence="12" type="primary">atpF</name>
    <name evidence="14" type="ORF">A3B30_00540</name>
</gene>
<dbReference type="Proteomes" id="UP000178248">
    <property type="component" value="Unassembled WGS sequence"/>
</dbReference>
<accession>A0A1G2BMI8</accession>
<dbReference type="InterPro" id="IPR028987">
    <property type="entry name" value="ATP_synth_B-like_membr_sf"/>
</dbReference>
<keyword evidence="3 12" id="KW-0138">CF(0)</keyword>
<dbReference type="PANTHER" id="PTHR33445:SF2">
    <property type="entry name" value="ATP SYNTHASE SUBUNIT B', CHLOROPLASTIC"/>
    <property type="match status" value="1"/>
</dbReference>
<reference evidence="14 15" key="1">
    <citation type="journal article" date="2016" name="Nat. Commun.">
        <title>Thousands of microbial genomes shed light on interconnected biogeochemical processes in an aquifer system.</title>
        <authorList>
            <person name="Anantharaman K."/>
            <person name="Brown C.T."/>
            <person name="Hug L.A."/>
            <person name="Sharon I."/>
            <person name="Castelle C.J."/>
            <person name="Probst A.J."/>
            <person name="Thomas B.C."/>
            <person name="Singh A."/>
            <person name="Wilkins M.J."/>
            <person name="Karaoz U."/>
            <person name="Brodie E.L."/>
            <person name="Williams K.H."/>
            <person name="Hubbard S.S."/>
            <person name="Banfield J.F."/>
        </authorList>
    </citation>
    <scope>NUCLEOTIDE SEQUENCE [LARGE SCALE GENOMIC DNA]</scope>
</reference>
<dbReference type="SUPFAM" id="SSF81573">
    <property type="entry name" value="F1F0 ATP synthase subunit B, membrane domain"/>
    <property type="match status" value="1"/>
</dbReference>
<proteinExistence type="inferred from homology"/>
<keyword evidence="6 12" id="KW-1133">Transmembrane helix</keyword>
<dbReference type="Pfam" id="PF00430">
    <property type="entry name" value="ATP-synt_B"/>
    <property type="match status" value="1"/>
</dbReference>
<keyword evidence="7 12" id="KW-0406">Ion transport</keyword>
<dbReference type="PANTHER" id="PTHR33445">
    <property type="entry name" value="ATP SYNTHASE SUBUNIT B', CHLOROPLASTIC"/>
    <property type="match status" value="1"/>
</dbReference>
<comment type="subcellular location">
    <subcellularLocation>
        <location evidence="12">Cell membrane</location>
        <topology evidence="12">Single-pass membrane protein</topology>
    </subcellularLocation>
    <subcellularLocation>
        <location evidence="11">Endomembrane system</location>
        <topology evidence="11">Single-pass membrane protein</topology>
    </subcellularLocation>
</comment>
<evidence type="ECO:0000313" key="15">
    <source>
        <dbReference type="Proteomes" id="UP000178248"/>
    </source>
</evidence>
<dbReference type="InterPro" id="IPR005864">
    <property type="entry name" value="ATP_synth_F0_bsu_bac"/>
</dbReference>
<evidence type="ECO:0000256" key="5">
    <source>
        <dbReference type="ARBA" id="ARBA00022781"/>
    </source>
</evidence>
<evidence type="ECO:0000256" key="11">
    <source>
        <dbReference type="ARBA" id="ARBA00037847"/>
    </source>
</evidence>
<comment type="function">
    <text evidence="12">Component of the F(0) channel, it forms part of the peripheral stalk, linking F(1) to F(0).</text>
</comment>
<organism evidence="14 15">
    <name type="scientific">Candidatus Komeilibacteria bacterium RIFCSPLOWO2_01_FULL_52_15</name>
    <dbReference type="NCBI Taxonomy" id="1798551"/>
    <lineage>
        <taxon>Bacteria</taxon>
        <taxon>Candidatus Komeiliibacteriota</taxon>
    </lineage>
</organism>
<protein>
    <recommendedName>
        <fullName evidence="12">ATP synthase subunit b</fullName>
    </recommendedName>
    <alternativeName>
        <fullName evidence="12">ATP synthase F(0) sector subunit b</fullName>
    </alternativeName>
    <alternativeName>
        <fullName evidence="12">ATPase subunit I</fullName>
    </alternativeName>
    <alternativeName>
        <fullName evidence="12">F-type ATPase subunit b</fullName>
        <shortName evidence="12">F-ATPase subunit b</shortName>
    </alternativeName>
</protein>
<dbReference type="CDD" id="cd06503">
    <property type="entry name" value="ATP-synt_Fo_b"/>
    <property type="match status" value="1"/>
</dbReference>
<dbReference type="HAMAP" id="MF_01398">
    <property type="entry name" value="ATP_synth_b_bprime"/>
    <property type="match status" value="1"/>
</dbReference>
<name>A0A1G2BMI8_9BACT</name>
<keyword evidence="12" id="KW-1003">Cell membrane</keyword>
<evidence type="ECO:0000256" key="13">
    <source>
        <dbReference type="RuleBase" id="RU003848"/>
    </source>
</evidence>
<evidence type="ECO:0000256" key="3">
    <source>
        <dbReference type="ARBA" id="ARBA00022547"/>
    </source>
</evidence>
<evidence type="ECO:0000256" key="8">
    <source>
        <dbReference type="ARBA" id="ARBA00023136"/>
    </source>
</evidence>
<dbReference type="GO" id="GO:0046933">
    <property type="term" value="F:proton-transporting ATP synthase activity, rotational mechanism"/>
    <property type="evidence" value="ECO:0007669"/>
    <property type="project" value="UniProtKB-UniRule"/>
</dbReference>
<keyword evidence="9 12" id="KW-0066">ATP synthesis</keyword>
<dbReference type="STRING" id="1798551.A3B30_00540"/>
<comment type="subunit">
    <text evidence="12">F-type ATPases have 2 components, F(1) - the catalytic core - and F(0) - the membrane proton channel. F(1) has five subunits: alpha(3), beta(3), gamma(1), delta(1), epsilon(1). F(0) has three main subunits: a(1), b(2) and c(10-14). The alpha and beta chains form an alternating ring which encloses part of the gamma chain. F(1) is attached to F(0) by a central stalk formed by the gamma and epsilon chains, while a peripheral stalk is formed by the delta and b chains.</text>
</comment>
<evidence type="ECO:0000256" key="2">
    <source>
        <dbReference type="ARBA" id="ARBA00022448"/>
    </source>
</evidence>
<comment type="caution">
    <text evidence="14">The sequence shown here is derived from an EMBL/GenBank/DDBJ whole genome shotgun (WGS) entry which is preliminary data.</text>
</comment>
<comment type="similarity">
    <text evidence="1 12 13">Belongs to the ATPase B chain family.</text>
</comment>
<feature type="transmembrane region" description="Helical" evidence="12">
    <location>
        <begin position="12"/>
        <end position="34"/>
    </location>
</feature>
<dbReference type="InterPro" id="IPR050059">
    <property type="entry name" value="ATP_synthase_B_chain"/>
</dbReference>
<evidence type="ECO:0000256" key="9">
    <source>
        <dbReference type="ARBA" id="ARBA00023310"/>
    </source>
</evidence>
<keyword evidence="2 12" id="KW-0813">Transport</keyword>
<keyword evidence="8 12" id="KW-0472">Membrane</keyword>
<dbReference type="InterPro" id="IPR002146">
    <property type="entry name" value="ATP_synth_b/b'su_bac/chlpt"/>
</dbReference>
<dbReference type="AlphaFoldDB" id="A0A1G2BMI8"/>
<keyword evidence="4 12" id="KW-0812">Transmembrane</keyword>
<dbReference type="GO" id="GO:0045259">
    <property type="term" value="C:proton-transporting ATP synthase complex"/>
    <property type="evidence" value="ECO:0007669"/>
    <property type="project" value="UniProtKB-KW"/>
</dbReference>
<evidence type="ECO:0000256" key="1">
    <source>
        <dbReference type="ARBA" id="ARBA00005513"/>
    </source>
</evidence>
<dbReference type="NCBIfam" id="TIGR01144">
    <property type="entry name" value="ATP_synt_b"/>
    <property type="match status" value="1"/>
</dbReference>
<evidence type="ECO:0000256" key="4">
    <source>
        <dbReference type="ARBA" id="ARBA00022692"/>
    </source>
</evidence>
<evidence type="ECO:0000256" key="10">
    <source>
        <dbReference type="ARBA" id="ARBA00025198"/>
    </source>
</evidence>
<dbReference type="EMBL" id="MHKM01000048">
    <property type="protein sequence ID" value="OGY90332.1"/>
    <property type="molecule type" value="Genomic_DNA"/>
</dbReference>
<dbReference type="GO" id="GO:0046961">
    <property type="term" value="F:proton-transporting ATPase activity, rotational mechanism"/>
    <property type="evidence" value="ECO:0007669"/>
    <property type="project" value="TreeGrafter"/>
</dbReference>
<sequence>MEELVATFHLDWKLMLAQLVNFAIVFFVVWRFALKPLMKTMGERTATIEKSLHDAKEIERRVQETDAAVAQRITESRAQSLAILNDAKKAAESHRQSEIAKAKQEVEGIVADARTQIRSEKEQMLADAHAELAGLVAKGISRVLEKTNDETTDRQLVKAIIDKL</sequence>
<comment type="function">
    <text evidence="10 12">F(1)F(0) ATP synthase produces ATP from ADP in the presence of a proton or sodium gradient. F-type ATPases consist of two structural domains, F(1) containing the extramembraneous catalytic core and F(0) containing the membrane proton channel, linked together by a central stalk and a peripheral stalk. During catalysis, ATP synthesis in the catalytic domain of F(1) is coupled via a rotary mechanism of the central stalk subunits to proton translocation.</text>
</comment>
<dbReference type="GO" id="GO:0005886">
    <property type="term" value="C:plasma membrane"/>
    <property type="evidence" value="ECO:0007669"/>
    <property type="project" value="UniProtKB-SubCell"/>
</dbReference>
<evidence type="ECO:0000256" key="7">
    <source>
        <dbReference type="ARBA" id="ARBA00023065"/>
    </source>
</evidence>
<evidence type="ECO:0000256" key="6">
    <source>
        <dbReference type="ARBA" id="ARBA00022989"/>
    </source>
</evidence>
<keyword evidence="5 12" id="KW-0375">Hydrogen ion transport</keyword>
<evidence type="ECO:0000313" key="14">
    <source>
        <dbReference type="EMBL" id="OGY90332.1"/>
    </source>
</evidence>
<dbReference type="GO" id="GO:0012505">
    <property type="term" value="C:endomembrane system"/>
    <property type="evidence" value="ECO:0007669"/>
    <property type="project" value="UniProtKB-SubCell"/>
</dbReference>
<evidence type="ECO:0000256" key="12">
    <source>
        <dbReference type="HAMAP-Rule" id="MF_01398"/>
    </source>
</evidence>